<keyword evidence="3" id="KW-1003">Cell membrane</keyword>
<feature type="transmembrane region" description="Helical" evidence="7">
    <location>
        <begin position="212"/>
        <end position="232"/>
    </location>
</feature>
<feature type="transmembrane region" description="Helical" evidence="7">
    <location>
        <begin position="125"/>
        <end position="144"/>
    </location>
</feature>
<keyword evidence="5 7" id="KW-1133">Transmembrane helix</keyword>
<dbReference type="EMBL" id="JACHNA010000001">
    <property type="protein sequence ID" value="MBB4735917.1"/>
    <property type="molecule type" value="Genomic_DNA"/>
</dbReference>
<dbReference type="AlphaFoldDB" id="A0A7W7M3R7"/>
<feature type="transmembrane region" description="Helical" evidence="7">
    <location>
        <begin position="180"/>
        <end position="200"/>
    </location>
</feature>
<organism evidence="8 9">
    <name type="scientific">Micrococcus cohnii</name>
    <dbReference type="NCBI Taxonomy" id="993416"/>
    <lineage>
        <taxon>Bacteria</taxon>
        <taxon>Bacillati</taxon>
        <taxon>Actinomycetota</taxon>
        <taxon>Actinomycetes</taxon>
        <taxon>Micrococcales</taxon>
        <taxon>Micrococcaceae</taxon>
        <taxon>Micrococcus</taxon>
    </lineage>
</organism>
<feature type="transmembrane region" description="Helical" evidence="7">
    <location>
        <begin position="99"/>
        <end position="119"/>
    </location>
</feature>
<sequence>MGQVLSGFTVVWVIIGVGMLVGRTGVLGPEARPVLSRAAFFIGSPALLFTTLATADVGAVLGPQLGVAASSGLLCAALHMSLSRLLLPRRANSERIIHGLSASMVNSANLGLPVAAYVFGDAALAAPVILFQLALYTPLYITALEATLSAESARAPDGVPAAGPTPFSRRRRVLRQLAQTGRNPLIIGSLGGLVVSLTGWGLPDPLWDSIELIGGLSIPAMLIAFGMSLVGSRPLRRAEGRLPDTLLAAGCKLVLHPLAAWTIAAQVFALSGQDLLVAVVLACLPTAQNVYVAAVRYETGEVVAKDAVLLTTVLAIPVMVGAAAALG</sequence>
<dbReference type="Pfam" id="PF03547">
    <property type="entry name" value="Mem_trans"/>
    <property type="match status" value="1"/>
</dbReference>
<keyword evidence="6 7" id="KW-0472">Membrane</keyword>
<accession>A0A7W7M3R7</accession>
<evidence type="ECO:0000256" key="1">
    <source>
        <dbReference type="ARBA" id="ARBA00004141"/>
    </source>
</evidence>
<protein>
    <submittedName>
        <fullName evidence="8">Putative permease</fullName>
    </submittedName>
</protein>
<dbReference type="Proteomes" id="UP000540191">
    <property type="component" value="Unassembled WGS sequence"/>
</dbReference>
<dbReference type="GO" id="GO:0055085">
    <property type="term" value="P:transmembrane transport"/>
    <property type="evidence" value="ECO:0007669"/>
    <property type="project" value="InterPro"/>
</dbReference>
<dbReference type="PANTHER" id="PTHR36838:SF1">
    <property type="entry name" value="SLR1864 PROTEIN"/>
    <property type="match status" value="1"/>
</dbReference>
<feature type="transmembrane region" description="Helical" evidence="7">
    <location>
        <begin position="307"/>
        <end position="326"/>
    </location>
</feature>
<dbReference type="PANTHER" id="PTHR36838">
    <property type="entry name" value="AUXIN EFFLUX CARRIER FAMILY PROTEIN"/>
    <property type="match status" value="1"/>
</dbReference>
<dbReference type="RefSeq" id="WP_158496430.1">
    <property type="nucleotide sequence ID" value="NZ_JACHNA010000001.1"/>
</dbReference>
<keyword evidence="9" id="KW-1185">Reference proteome</keyword>
<feature type="transmembrane region" description="Helical" evidence="7">
    <location>
        <begin position="67"/>
        <end position="87"/>
    </location>
</feature>
<evidence type="ECO:0000256" key="7">
    <source>
        <dbReference type="SAM" id="Phobius"/>
    </source>
</evidence>
<dbReference type="InterPro" id="IPR004776">
    <property type="entry name" value="Mem_transp_PIN-like"/>
</dbReference>
<evidence type="ECO:0000313" key="8">
    <source>
        <dbReference type="EMBL" id="MBB4735917.1"/>
    </source>
</evidence>
<comment type="caution">
    <text evidence="8">The sequence shown here is derived from an EMBL/GenBank/DDBJ whole genome shotgun (WGS) entry which is preliminary data.</text>
</comment>
<evidence type="ECO:0000256" key="6">
    <source>
        <dbReference type="ARBA" id="ARBA00023136"/>
    </source>
</evidence>
<comment type="subcellular location">
    <subcellularLocation>
        <location evidence="1">Membrane</location>
        <topology evidence="1">Multi-pass membrane protein</topology>
    </subcellularLocation>
</comment>
<proteinExistence type="predicted"/>
<dbReference type="GO" id="GO:0016020">
    <property type="term" value="C:membrane"/>
    <property type="evidence" value="ECO:0007669"/>
    <property type="project" value="UniProtKB-SubCell"/>
</dbReference>
<evidence type="ECO:0000256" key="4">
    <source>
        <dbReference type="ARBA" id="ARBA00022692"/>
    </source>
</evidence>
<reference evidence="8 9" key="1">
    <citation type="submission" date="2020-08" db="EMBL/GenBank/DDBJ databases">
        <title>Sequencing the genomes of 1000 actinobacteria strains.</title>
        <authorList>
            <person name="Klenk H.-P."/>
        </authorList>
    </citation>
    <scope>NUCLEOTIDE SEQUENCE [LARGE SCALE GENOMIC DNA]</scope>
    <source>
        <strain evidence="8 9">DSM 23974</strain>
    </source>
</reference>
<feature type="transmembrane region" description="Helical" evidence="7">
    <location>
        <begin position="275"/>
        <end position="295"/>
    </location>
</feature>
<gene>
    <name evidence="8" type="ORF">HDA30_001425</name>
</gene>
<evidence type="ECO:0000313" key="9">
    <source>
        <dbReference type="Proteomes" id="UP000540191"/>
    </source>
</evidence>
<keyword evidence="2" id="KW-0813">Transport</keyword>
<name>A0A7W7M3R7_9MICC</name>
<feature type="transmembrane region" description="Helical" evidence="7">
    <location>
        <begin position="38"/>
        <end position="61"/>
    </location>
</feature>
<evidence type="ECO:0000256" key="3">
    <source>
        <dbReference type="ARBA" id="ARBA00022475"/>
    </source>
</evidence>
<evidence type="ECO:0000256" key="2">
    <source>
        <dbReference type="ARBA" id="ARBA00022448"/>
    </source>
</evidence>
<feature type="transmembrane region" description="Helical" evidence="7">
    <location>
        <begin position="253"/>
        <end position="269"/>
    </location>
</feature>
<evidence type="ECO:0000256" key="5">
    <source>
        <dbReference type="ARBA" id="ARBA00022989"/>
    </source>
</evidence>
<keyword evidence="4 7" id="KW-0812">Transmembrane</keyword>
<feature type="transmembrane region" description="Helical" evidence="7">
    <location>
        <begin position="6"/>
        <end position="26"/>
    </location>
</feature>